<feature type="compositionally biased region" description="Low complexity" evidence="1">
    <location>
        <begin position="38"/>
        <end position="51"/>
    </location>
</feature>
<dbReference type="EMBL" id="BJWL01000009">
    <property type="protein sequence ID" value="GFY93967.1"/>
    <property type="molecule type" value="Genomic_DNA"/>
</dbReference>
<comment type="caution">
    <text evidence="2">The sequence shown here is derived from an EMBL/GenBank/DDBJ whole genome shotgun (WGS) entry which is preliminary data.</text>
</comment>
<feature type="compositionally biased region" description="Polar residues" evidence="1">
    <location>
        <begin position="22"/>
        <end position="32"/>
    </location>
</feature>
<dbReference type="Proteomes" id="UP000585474">
    <property type="component" value="Unassembled WGS sequence"/>
</dbReference>
<organism evidence="2 3">
    <name type="scientific">Actinidia rufa</name>
    <dbReference type="NCBI Taxonomy" id="165716"/>
    <lineage>
        <taxon>Eukaryota</taxon>
        <taxon>Viridiplantae</taxon>
        <taxon>Streptophyta</taxon>
        <taxon>Embryophyta</taxon>
        <taxon>Tracheophyta</taxon>
        <taxon>Spermatophyta</taxon>
        <taxon>Magnoliopsida</taxon>
        <taxon>eudicotyledons</taxon>
        <taxon>Gunneridae</taxon>
        <taxon>Pentapetalae</taxon>
        <taxon>asterids</taxon>
        <taxon>Ericales</taxon>
        <taxon>Actinidiaceae</taxon>
        <taxon>Actinidia</taxon>
    </lineage>
</organism>
<proteinExistence type="predicted"/>
<gene>
    <name evidence="2" type="ORF">Acr_09g0004130</name>
</gene>
<evidence type="ECO:0000313" key="3">
    <source>
        <dbReference type="Proteomes" id="UP000585474"/>
    </source>
</evidence>
<protein>
    <submittedName>
        <fullName evidence="2">Uncharacterized protein</fullName>
    </submittedName>
</protein>
<dbReference type="AlphaFoldDB" id="A0A7J0F7R4"/>
<accession>A0A7J0F7R4</accession>
<sequence length="118" mass="12360">MLPCPSHSVPTPPIAAKAPPQDSFTAGNNNLQPAALGHRSSSPKSPSNSRNHCIVDEETTVWWLSSFSIALELLSDGPSLRSTKIISPITPLALLKLSDPTKESLIGASAATGSMKCL</sequence>
<evidence type="ECO:0000313" key="2">
    <source>
        <dbReference type="EMBL" id="GFY93967.1"/>
    </source>
</evidence>
<reference evidence="2 3" key="1">
    <citation type="submission" date="2019-07" db="EMBL/GenBank/DDBJ databases">
        <title>De Novo Assembly of kiwifruit Actinidia rufa.</title>
        <authorList>
            <person name="Sugita-Konishi S."/>
            <person name="Sato K."/>
            <person name="Mori E."/>
            <person name="Abe Y."/>
            <person name="Kisaki G."/>
            <person name="Hamano K."/>
            <person name="Suezawa K."/>
            <person name="Otani M."/>
            <person name="Fukuda T."/>
            <person name="Manabe T."/>
            <person name="Gomi K."/>
            <person name="Tabuchi M."/>
            <person name="Akimitsu K."/>
            <person name="Kataoka I."/>
        </authorList>
    </citation>
    <scope>NUCLEOTIDE SEQUENCE [LARGE SCALE GENOMIC DNA]</scope>
    <source>
        <strain evidence="3">cv. Fuchu</strain>
    </source>
</reference>
<keyword evidence="3" id="KW-1185">Reference proteome</keyword>
<feature type="region of interest" description="Disordered" evidence="1">
    <location>
        <begin position="1"/>
        <end position="51"/>
    </location>
</feature>
<name>A0A7J0F7R4_9ERIC</name>
<evidence type="ECO:0000256" key="1">
    <source>
        <dbReference type="SAM" id="MobiDB-lite"/>
    </source>
</evidence>